<dbReference type="HOGENOM" id="CLU_023008_6_0_1"/>
<dbReference type="STRING" id="6669.E9HT80"/>
<evidence type="ECO:0000313" key="4">
    <source>
        <dbReference type="EMBL" id="EFX65044.1"/>
    </source>
</evidence>
<gene>
    <name evidence="4" type="primary">Syt16</name>
    <name evidence="4" type="ORF">DAPPUDRAFT_442629</name>
</gene>
<dbReference type="PROSITE" id="PS50004">
    <property type="entry name" value="C2"/>
    <property type="match status" value="2"/>
</dbReference>
<dbReference type="InterPro" id="IPR000008">
    <property type="entry name" value="C2_dom"/>
</dbReference>
<dbReference type="Pfam" id="PF00168">
    <property type="entry name" value="C2"/>
    <property type="match status" value="2"/>
</dbReference>
<protein>
    <submittedName>
        <fullName evidence="4">Synaptotagmin 16</fullName>
    </submittedName>
</protein>
<proteinExistence type="predicted"/>
<feature type="domain" description="C2" evidence="3">
    <location>
        <begin position="108"/>
        <end position="229"/>
    </location>
</feature>
<reference evidence="4 5" key="1">
    <citation type="journal article" date="2011" name="Science">
        <title>The ecoresponsive genome of Daphnia pulex.</title>
        <authorList>
            <person name="Colbourne J.K."/>
            <person name="Pfrender M.E."/>
            <person name="Gilbert D."/>
            <person name="Thomas W.K."/>
            <person name="Tucker A."/>
            <person name="Oakley T.H."/>
            <person name="Tokishita S."/>
            <person name="Aerts A."/>
            <person name="Arnold G.J."/>
            <person name="Basu M.K."/>
            <person name="Bauer D.J."/>
            <person name="Caceres C.E."/>
            <person name="Carmel L."/>
            <person name="Casola C."/>
            <person name="Choi J.H."/>
            <person name="Detter J.C."/>
            <person name="Dong Q."/>
            <person name="Dusheyko S."/>
            <person name="Eads B.D."/>
            <person name="Frohlich T."/>
            <person name="Geiler-Samerotte K.A."/>
            <person name="Gerlach D."/>
            <person name="Hatcher P."/>
            <person name="Jogdeo S."/>
            <person name="Krijgsveld J."/>
            <person name="Kriventseva E.V."/>
            <person name="Kultz D."/>
            <person name="Laforsch C."/>
            <person name="Lindquist E."/>
            <person name="Lopez J."/>
            <person name="Manak J.R."/>
            <person name="Muller J."/>
            <person name="Pangilinan J."/>
            <person name="Patwardhan R.P."/>
            <person name="Pitluck S."/>
            <person name="Pritham E.J."/>
            <person name="Rechtsteiner A."/>
            <person name="Rho M."/>
            <person name="Rogozin I.B."/>
            <person name="Sakarya O."/>
            <person name="Salamov A."/>
            <person name="Schaack S."/>
            <person name="Shapiro H."/>
            <person name="Shiga Y."/>
            <person name="Skalitzky C."/>
            <person name="Smith Z."/>
            <person name="Souvorov A."/>
            <person name="Sung W."/>
            <person name="Tang Z."/>
            <person name="Tsuchiya D."/>
            <person name="Tu H."/>
            <person name="Vos H."/>
            <person name="Wang M."/>
            <person name="Wolf Y.I."/>
            <person name="Yamagata H."/>
            <person name="Yamada T."/>
            <person name="Ye Y."/>
            <person name="Shaw J.R."/>
            <person name="Andrews J."/>
            <person name="Crease T.J."/>
            <person name="Tang H."/>
            <person name="Lucas S.M."/>
            <person name="Robertson H.M."/>
            <person name="Bork P."/>
            <person name="Koonin E.V."/>
            <person name="Zdobnov E.M."/>
            <person name="Grigoriev I.V."/>
            <person name="Lynch M."/>
            <person name="Boore J.L."/>
        </authorList>
    </citation>
    <scope>NUCLEOTIDE SEQUENCE [LARGE SCALE GENOMIC DNA]</scope>
</reference>
<dbReference type="SUPFAM" id="SSF49562">
    <property type="entry name" value="C2 domain (Calcium/lipid-binding domain, CaLB)"/>
    <property type="match status" value="2"/>
</dbReference>
<dbReference type="Gene3D" id="2.60.40.150">
    <property type="entry name" value="C2 domain"/>
    <property type="match status" value="2"/>
</dbReference>
<feature type="domain" description="C2" evidence="3">
    <location>
        <begin position="281"/>
        <end position="417"/>
    </location>
</feature>
<dbReference type="SMART" id="SM00239">
    <property type="entry name" value="C2"/>
    <property type="match status" value="2"/>
</dbReference>
<keyword evidence="2" id="KW-1133">Transmembrane helix</keyword>
<keyword evidence="2" id="KW-0472">Membrane</keyword>
<feature type="transmembrane region" description="Helical" evidence="2">
    <location>
        <begin position="12"/>
        <end position="33"/>
    </location>
</feature>
<dbReference type="GO" id="GO:0005543">
    <property type="term" value="F:phospholipid binding"/>
    <property type="evidence" value="ECO:0000318"/>
    <property type="project" value="GO_Central"/>
</dbReference>
<evidence type="ECO:0000259" key="3">
    <source>
        <dbReference type="PROSITE" id="PS50004"/>
    </source>
</evidence>
<dbReference type="EMBL" id="GL732766">
    <property type="protein sequence ID" value="EFX65044.1"/>
    <property type="molecule type" value="Genomic_DNA"/>
</dbReference>
<dbReference type="InterPro" id="IPR043541">
    <property type="entry name" value="SYT14/14L/16"/>
</dbReference>
<evidence type="ECO:0000313" key="5">
    <source>
        <dbReference type="Proteomes" id="UP000000305"/>
    </source>
</evidence>
<dbReference type="PANTHER" id="PTHR46129:SF2">
    <property type="entry name" value="SYNAPTOTAGMIN 14, ISOFORM D"/>
    <property type="match status" value="1"/>
</dbReference>
<keyword evidence="2" id="KW-0812">Transmembrane</keyword>
<name>E9HT80_DAPPU</name>
<dbReference type="Proteomes" id="UP000000305">
    <property type="component" value="Unassembled WGS sequence"/>
</dbReference>
<feature type="compositionally biased region" description="Low complexity" evidence="1">
    <location>
        <begin position="244"/>
        <end position="265"/>
    </location>
</feature>
<sequence>GSWMEETEPWWPGLLVAVVSSLILLLFLVTLLVHHLPPLQKWLLPVLTRIAPPTTNNKTAQTANPTQQQTDGYDQESMIDMTDMSSTFGESESVTGSVILPGPNRTANKAVIEMGFSYNSVSGKLVVRLVELRQLTSASRNTSVQLRLLLLPDRKQRCKSKLRYTNEDGSTVSLMETFVFSRIEPGELSSTGIRLRLYCSERLRRERLLGEAFVGLASMTLDHQREQSLLVALETKSGPFKKSLAALGRSTSSSSSRGDISPTSIGPSEQWPPEMIPPRNGIPELLLGLAYNGTTGRLSVEILRAASLRSWTSNRSPDACVKVLLLTQTGQELGRAKTAPKRNSDGGPTWMETFAFQVTLFQLAEVTLLISVVNKRSLKRRELLGWISLGFDSSVDQQTEHWQEMREATGEQICHWHALLPP</sequence>
<dbReference type="InterPro" id="IPR035892">
    <property type="entry name" value="C2_domain_sf"/>
</dbReference>
<dbReference type="AlphaFoldDB" id="E9HT80"/>
<feature type="region of interest" description="Disordered" evidence="1">
    <location>
        <begin position="244"/>
        <end position="277"/>
    </location>
</feature>
<dbReference type="PANTHER" id="PTHR46129">
    <property type="entry name" value="SYNAPTOTAGMIN 14, ISOFORM D"/>
    <property type="match status" value="1"/>
</dbReference>
<dbReference type="InParanoid" id="E9HT80"/>
<evidence type="ECO:0000256" key="1">
    <source>
        <dbReference type="SAM" id="MobiDB-lite"/>
    </source>
</evidence>
<dbReference type="eggNOG" id="KOG1028">
    <property type="taxonomic scope" value="Eukaryota"/>
</dbReference>
<dbReference type="KEGG" id="dpx:DAPPUDRAFT_442629"/>
<dbReference type="OrthoDB" id="5978493at2759"/>
<accession>E9HT80</accession>
<keyword evidence="5" id="KW-1185">Reference proteome</keyword>
<dbReference type="FunCoup" id="E9HT80">
    <property type="interactions" value="59"/>
</dbReference>
<organism evidence="4 5">
    <name type="scientific">Daphnia pulex</name>
    <name type="common">Water flea</name>
    <dbReference type="NCBI Taxonomy" id="6669"/>
    <lineage>
        <taxon>Eukaryota</taxon>
        <taxon>Metazoa</taxon>
        <taxon>Ecdysozoa</taxon>
        <taxon>Arthropoda</taxon>
        <taxon>Crustacea</taxon>
        <taxon>Branchiopoda</taxon>
        <taxon>Diplostraca</taxon>
        <taxon>Cladocera</taxon>
        <taxon>Anomopoda</taxon>
        <taxon>Daphniidae</taxon>
        <taxon>Daphnia</taxon>
    </lineage>
</organism>
<evidence type="ECO:0000256" key="2">
    <source>
        <dbReference type="SAM" id="Phobius"/>
    </source>
</evidence>
<feature type="non-terminal residue" evidence="4">
    <location>
        <position position="1"/>
    </location>
</feature>